<keyword evidence="7 11" id="KW-0805">Transcription regulation</keyword>
<comment type="similarity">
    <text evidence="11">Belongs to the ENY2 family.</text>
</comment>
<dbReference type="HAMAP" id="MF_03046">
    <property type="entry name" value="ENY2_Sus1"/>
    <property type="match status" value="1"/>
</dbReference>
<evidence type="ECO:0000313" key="12">
    <source>
        <dbReference type="EMBL" id="KAF9415038.1"/>
    </source>
</evidence>
<keyword evidence="13" id="KW-1185">Reference proteome</keyword>
<dbReference type="GO" id="GO:0071819">
    <property type="term" value="C:DUBm complex"/>
    <property type="evidence" value="ECO:0007669"/>
    <property type="project" value="UniProtKB-UniRule"/>
</dbReference>
<evidence type="ECO:0000256" key="4">
    <source>
        <dbReference type="ARBA" id="ARBA00022853"/>
    </source>
</evidence>
<keyword evidence="4 11" id="KW-0156">Chromatin regulator</keyword>
<keyword evidence="2 11" id="KW-0813">Transport</keyword>
<dbReference type="GO" id="GO:0070390">
    <property type="term" value="C:transcription export complex 2"/>
    <property type="evidence" value="ECO:0007669"/>
    <property type="project" value="UniProtKB-UniRule"/>
</dbReference>
<dbReference type="GO" id="GO:0006406">
    <property type="term" value="P:mRNA export from nucleus"/>
    <property type="evidence" value="ECO:0007669"/>
    <property type="project" value="UniProtKB-UniRule"/>
</dbReference>
<evidence type="ECO:0000256" key="3">
    <source>
        <dbReference type="ARBA" id="ARBA00022816"/>
    </source>
</evidence>
<keyword evidence="6 11" id="KW-0811">Translocation</keyword>
<dbReference type="InterPro" id="IPR018783">
    <property type="entry name" value="TF_ENY2"/>
</dbReference>
<dbReference type="GO" id="GO:0000124">
    <property type="term" value="C:SAGA complex"/>
    <property type="evidence" value="ECO:0007669"/>
    <property type="project" value="UniProtKB-UniRule"/>
</dbReference>
<dbReference type="Pfam" id="PF10163">
    <property type="entry name" value="EnY2"/>
    <property type="match status" value="1"/>
</dbReference>
<dbReference type="FunFam" id="1.10.246.140:FF:000001">
    <property type="entry name" value="Transcription and mRNA export factor ENY2"/>
    <property type="match status" value="1"/>
</dbReference>
<accession>A0A835GD68</accession>
<sequence length="97" mass="11506">MYVKMTVNNTIAHQRLVLTGDRERFKELLRRRLIECGWRDQVRMLCRDVVKENESNNITFDMLAARVTPRARALVPDTVKKELLQKIKTHLLTQKDQ</sequence>
<reference evidence="12" key="1">
    <citation type="submission" date="2020-08" db="EMBL/GenBank/DDBJ databases">
        <title>Spodoptera exigua strain:BAW_Kor-Di-RS1 Genome sequencing and assembly.</title>
        <authorList>
            <person name="Kim J."/>
            <person name="Nam H.Y."/>
            <person name="Kwon M."/>
            <person name="Choi J.H."/>
            <person name="Cho S.R."/>
            <person name="Kim G.-H."/>
        </authorList>
    </citation>
    <scope>NUCLEOTIDE SEQUENCE</scope>
    <source>
        <strain evidence="12">BAW_Kor-Di-RS1</strain>
        <tissue evidence="12">Whole-body</tissue>
    </source>
</reference>
<dbReference type="Gene3D" id="1.10.246.140">
    <property type="match status" value="1"/>
</dbReference>
<dbReference type="GO" id="GO:0006368">
    <property type="term" value="P:transcription elongation by RNA polymerase II"/>
    <property type="evidence" value="ECO:0007669"/>
    <property type="project" value="UniProtKB-UniRule"/>
</dbReference>
<proteinExistence type="inferred from homology"/>
<dbReference type="GO" id="GO:0006325">
    <property type="term" value="P:chromatin organization"/>
    <property type="evidence" value="ECO:0007669"/>
    <property type="project" value="UniProtKB-KW"/>
</dbReference>
<name>A0A835GD68_SPOEX</name>
<protein>
    <recommendedName>
        <fullName evidence="11">Enhancer of yellow 2 transcription factor</fullName>
    </recommendedName>
</protein>
<dbReference type="GO" id="GO:0015031">
    <property type="term" value="P:protein transport"/>
    <property type="evidence" value="ECO:0007669"/>
    <property type="project" value="UniProtKB-KW"/>
</dbReference>
<evidence type="ECO:0000256" key="6">
    <source>
        <dbReference type="ARBA" id="ARBA00023010"/>
    </source>
</evidence>
<evidence type="ECO:0000256" key="7">
    <source>
        <dbReference type="ARBA" id="ARBA00023015"/>
    </source>
</evidence>
<evidence type="ECO:0000256" key="10">
    <source>
        <dbReference type="ARBA" id="ARBA00023242"/>
    </source>
</evidence>
<comment type="subunit">
    <text evidence="11">Component of the nuclear pore complex (NPC)-associated TREX-2 complex (transcription and export complex 2). Component of the SAGA transcription coactivator-HAT complex. Within the SAGA complex, participates to a subcomplex of SAGA called the DUB module (deubiquitination module).</text>
</comment>
<evidence type="ECO:0000256" key="2">
    <source>
        <dbReference type="ARBA" id="ARBA00022448"/>
    </source>
</evidence>
<keyword evidence="3 11" id="KW-0509">mRNA transport</keyword>
<dbReference type="GO" id="GO:0005643">
    <property type="term" value="C:nuclear pore"/>
    <property type="evidence" value="ECO:0007669"/>
    <property type="project" value="UniProtKB-UniRule"/>
</dbReference>
<dbReference type="GO" id="GO:0003713">
    <property type="term" value="F:transcription coactivator activity"/>
    <property type="evidence" value="ECO:0007669"/>
    <property type="project" value="UniProtKB-UniRule"/>
</dbReference>
<evidence type="ECO:0000256" key="5">
    <source>
        <dbReference type="ARBA" id="ARBA00022927"/>
    </source>
</evidence>
<dbReference type="Proteomes" id="UP000648187">
    <property type="component" value="Unassembled WGS sequence"/>
</dbReference>
<comment type="function">
    <text evidence="11">Involved in mRNA export coupled transcription activation by association with both the TREX-2 and the SAGA complexes. The transcription regulatory histone acetylation (HAT) complex SAGA is a multiprotein complex that activates transcription by remodeling chromatin and mediating histone acetylation and deubiquitination. Within the SAGA complex, participates to a subcomplex that specifically deubiquitinates histones. The SAGA complex is recruited to specific gene promoters by activators, where it is required for transcription. The TREX-2 complex functions in docking export-competent ribonucleoprotein particles (mRNPs) to the nuclear entrance of the nuclear pore complex (nuclear basket). TREX-2 participates in mRNA export and accurate chromatin positioning in the nucleus by tethering genes to the nuclear periphery.</text>
</comment>
<evidence type="ECO:0000256" key="11">
    <source>
        <dbReference type="HAMAP-Rule" id="MF_03046"/>
    </source>
</evidence>
<keyword evidence="10 11" id="KW-0539">Nucleus</keyword>
<comment type="caution">
    <text evidence="12">The sequence shown here is derived from an EMBL/GenBank/DDBJ whole genome shotgun (WGS) entry which is preliminary data.</text>
</comment>
<comment type="subcellular location">
    <subcellularLocation>
        <location evidence="1 11">Nucleus</location>
        <location evidence="1 11">Nucleoplasm</location>
    </subcellularLocation>
</comment>
<evidence type="ECO:0000256" key="8">
    <source>
        <dbReference type="ARBA" id="ARBA00023159"/>
    </source>
</evidence>
<dbReference type="PANTHER" id="PTHR12514">
    <property type="entry name" value="ENHANCER OF YELLOW 2 TRANSCRIPTION FACTOR"/>
    <property type="match status" value="1"/>
</dbReference>
<keyword evidence="9 11" id="KW-0804">Transcription</keyword>
<gene>
    <name evidence="11" type="primary">e(y)2</name>
    <name evidence="12" type="ORF">HW555_007194</name>
</gene>
<dbReference type="AlphaFoldDB" id="A0A835GD68"/>
<evidence type="ECO:0000256" key="9">
    <source>
        <dbReference type="ARBA" id="ARBA00023163"/>
    </source>
</evidence>
<evidence type="ECO:0000256" key="1">
    <source>
        <dbReference type="ARBA" id="ARBA00004642"/>
    </source>
</evidence>
<organism evidence="12 13">
    <name type="scientific">Spodoptera exigua</name>
    <name type="common">Beet armyworm</name>
    <name type="synonym">Noctua fulgens</name>
    <dbReference type="NCBI Taxonomy" id="7107"/>
    <lineage>
        <taxon>Eukaryota</taxon>
        <taxon>Metazoa</taxon>
        <taxon>Ecdysozoa</taxon>
        <taxon>Arthropoda</taxon>
        <taxon>Hexapoda</taxon>
        <taxon>Insecta</taxon>
        <taxon>Pterygota</taxon>
        <taxon>Neoptera</taxon>
        <taxon>Endopterygota</taxon>
        <taxon>Lepidoptera</taxon>
        <taxon>Glossata</taxon>
        <taxon>Ditrysia</taxon>
        <taxon>Noctuoidea</taxon>
        <taxon>Noctuidae</taxon>
        <taxon>Amphipyrinae</taxon>
        <taxon>Spodoptera</taxon>
    </lineage>
</organism>
<keyword evidence="5 11" id="KW-0653">Protein transport</keyword>
<dbReference type="GO" id="GO:0005654">
    <property type="term" value="C:nucleoplasm"/>
    <property type="evidence" value="ECO:0007669"/>
    <property type="project" value="UniProtKB-SubCell"/>
</dbReference>
<dbReference type="InterPro" id="IPR038212">
    <property type="entry name" value="TF_EnY2_sf"/>
</dbReference>
<evidence type="ECO:0000313" key="13">
    <source>
        <dbReference type="Proteomes" id="UP000648187"/>
    </source>
</evidence>
<dbReference type="EMBL" id="JACKWZ010000119">
    <property type="protein sequence ID" value="KAF9415038.1"/>
    <property type="molecule type" value="Genomic_DNA"/>
</dbReference>
<keyword evidence="8 11" id="KW-0010">Activator</keyword>